<organism evidence="5 6">
    <name type="scientific">Pteropus alecto</name>
    <name type="common">Black flying fox</name>
    <dbReference type="NCBI Taxonomy" id="9402"/>
    <lineage>
        <taxon>Eukaryota</taxon>
        <taxon>Metazoa</taxon>
        <taxon>Chordata</taxon>
        <taxon>Craniata</taxon>
        <taxon>Vertebrata</taxon>
        <taxon>Euteleostomi</taxon>
        <taxon>Mammalia</taxon>
        <taxon>Eutheria</taxon>
        <taxon>Laurasiatheria</taxon>
        <taxon>Chiroptera</taxon>
        <taxon>Yinpterochiroptera</taxon>
        <taxon>Pteropodoidea</taxon>
        <taxon>Pteropodidae</taxon>
        <taxon>Pteropodinae</taxon>
        <taxon>Pteropus</taxon>
    </lineage>
</organism>
<protein>
    <recommendedName>
        <fullName evidence="4">SCAN box domain-containing protein</fullName>
    </recommendedName>
</protein>
<keyword evidence="1" id="KW-0539">Nucleus</keyword>
<sequence>MHSKEQILLLLALEQFLAILPHEPQDSHLGSGEEVDLVLEGECKNSMNQASRKGHFLGRDGTSTTSTRLPMHHQLQPFEPQFKCGSWEQHRSKPVITQEEDDLILIGTSCASHPPPSQAGQPH</sequence>
<dbReference type="Pfam" id="PF02023">
    <property type="entry name" value="SCAN"/>
    <property type="match status" value="1"/>
</dbReference>
<feature type="domain" description="SCAN box" evidence="4">
    <location>
        <begin position="1"/>
        <end position="25"/>
    </location>
</feature>
<dbReference type="EMBL" id="KB030994">
    <property type="protein sequence ID" value="ELK06897.1"/>
    <property type="molecule type" value="Genomic_DNA"/>
</dbReference>
<dbReference type="PROSITE" id="PS50804">
    <property type="entry name" value="SCAN_BOX"/>
    <property type="match status" value="1"/>
</dbReference>
<feature type="signal peptide" evidence="3">
    <location>
        <begin position="1"/>
        <end position="18"/>
    </location>
</feature>
<reference evidence="6" key="1">
    <citation type="journal article" date="2013" name="Science">
        <title>Comparative analysis of bat genomes provides insight into the evolution of flight and immunity.</title>
        <authorList>
            <person name="Zhang G."/>
            <person name="Cowled C."/>
            <person name="Shi Z."/>
            <person name="Huang Z."/>
            <person name="Bishop-Lilly K.A."/>
            <person name="Fang X."/>
            <person name="Wynne J.W."/>
            <person name="Xiong Z."/>
            <person name="Baker M.L."/>
            <person name="Zhao W."/>
            <person name="Tachedjian M."/>
            <person name="Zhu Y."/>
            <person name="Zhou P."/>
            <person name="Jiang X."/>
            <person name="Ng J."/>
            <person name="Yang L."/>
            <person name="Wu L."/>
            <person name="Xiao J."/>
            <person name="Feng Y."/>
            <person name="Chen Y."/>
            <person name="Sun X."/>
            <person name="Zhang Y."/>
            <person name="Marsh G.A."/>
            <person name="Crameri G."/>
            <person name="Broder C.C."/>
            <person name="Frey K.G."/>
            <person name="Wang L.F."/>
            <person name="Wang J."/>
        </authorList>
    </citation>
    <scope>NUCLEOTIDE SEQUENCE [LARGE SCALE GENOMIC DNA]</scope>
</reference>
<dbReference type="AlphaFoldDB" id="L5K6D7"/>
<name>L5K6D7_PTEAL</name>
<dbReference type="InterPro" id="IPR038269">
    <property type="entry name" value="SCAN_sf"/>
</dbReference>
<evidence type="ECO:0000256" key="1">
    <source>
        <dbReference type="PROSITE-ProRule" id="PRU00187"/>
    </source>
</evidence>
<gene>
    <name evidence="5" type="ORF">PAL_GLEAN10012051</name>
</gene>
<feature type="chain" id="PRO_5003968888" description="SCAN box domain-containing protein" evidence="3">
    <location>
        <begin position="19"/>
        <end position="123"/>
    </location>
</feature>
<dbReference type="GO" id="GO:0005634">
    <property type="term" value="C:nucleus"/>
    <property type="evidence" value="ECO:0007669"/>
    <property type="project" value="UniProtKB-SubCell"/>
</dbReference>
<feature type="region of interest" description="Disordered" evidence="2">
    <location>
        <begin position="49"/>
        <end position="70"/>
    </location>
</feature>
<evidence type="ECO:0000256" key="2">
    <source>
        <dbReference type="SAM" id="MobiDB-lite"/>
    </source>
</evidence>
<dbReference type="InParanoid" id="L5K6D7"/>
<dbReference type="SMART" id="SM00431">
    <property type="entry name" value="SCAN"/>
    <property type="match status" value="1"/>
</dbReference>
<accession>L5K6D7</accession>
<evidence type="ECO:0000259" key="4">
    <source>
        <dbReference type="PROSITE" id="PS50804"/>
    </source>
</evidence>
<keyword evidence="6" id="KW-1185">Reference proteome</keyword>
<dbReference type="SUPFAM" id="SSF47353">
    <property type="entry name" value="Retrovirus capsid dimerization domain-like"/>
    <property type="match status" value="1"/>
</dbReference>
<dbReference type="Gene3D" id="1.10.4020.10">
    <property type="entry name" value="DNA breaking-rejoining enzymes"/>
    <property type="match status" value="1"/>
</dbReference>
<proteinExistence type="predicted"/>
<evidence type="ECO:0000313" key="6">
    <source>
        <dbReference type="Proteomes" id="UP000010552"/>
    </source>
</evidence>
<evidence type="ECO:0000256" key="3">
    <source>
        <dbReference type="SAM" id="SignalP"/>
    </source>
</evidence>
<keyword evidence="3" id="KW-0732">Signal</keyword>
<comment type="subcellular location">
    <subcellularLocation>
        <location evidence="1">Nucleus</location>
    </subcellularLocation>
</comment>
<evidence type="ECO:0000313" key="5">
    <source>
        <dbReference type="EMBL" id="ELK06897.1"/>
    </source>
</evidence>
<dbReference type="Proteomes" id="UP000010552">
    <property type="component" value="Unassembled WGS sequence"/>
</dbReference>
<dbReference type="InterPro" id="IPR003309">
    <property type="entry name" value="SCAN_dom"/>
</dbReference>